<comment type="caution">
    <text evidence="2">The sequence shown here is derived from an EMBL/GenBank/DDBJ whole genome shotgun (WGS) entry which is preliminary data.</text>
</comment>
<reference evidence="2 3" key="1">
    <citation type="submission" date="2014-11" db="EMBL/GenBank/DDBJ databases">
        <title>Genome sequence and analysis of novel Kurthia sp.</title>
        <authorList>
            <person name="Lawson J.N."/>
            <person name="Gonzalez J.E."/>
            <person name="Rinauldi L."/>
            <person name="Xuan Z."/>
            <person name="Firman A."/>
            <person name="Shaddox L."/>
            <person name="Trudeau A."/>
            <person name="Shah S."/>
            <person name="Reiman D."/>
        </authorList>
    </citation>
    <scope>NUCLEOTIDE SEQUENCE [LARGE SCALE GENOMIC DNA]</scope>
    <source>
        <strain evidence="2 3">3B1D</strain>
    </source>
</reference>
<organism evidence="2 3">
    <name type="scientific">Candidatus Kurthia intestinigallinarum</name>
    <dbReference type="NCBI Taxonomy" id="1562256"/>
    <lineage>
        <taxon>Bacteria</taxon>
        <taxon>Bacillati</taxon>
        <taxon>Bacillota</taxon>
        <taxon>Bacilli</taxon>
        <taxon>Bacillales</taxon>
        <taxon>Caryophanaceae</taxon>
        <taxon>Kurthia</taxon>
    </lineage>
</organism>
<dbReference type="AlphaFoldDB" id="A0A433RQH9"/>
<evidence type="ECO:0000256" key="1">
    <source>
        <dbReference type="SAM" id="Phobius"/>
    </source>
</evidence>
<dbReference type="Proteomes" id="UP000288623">
    <property type="component" value="Unassembled WGS sequence"/>
</dbReference>
<keyword evidence="1" id="KW-0472">Membrane</keyword>
<keyword evidence="1" id="KW-1133">Transmembrane helix</keyword>
<keyword evidence="3" id="KW-1185">Reference proteome</keyword>
<gene>
    <name evidence="2" type="ORF">QI30_15860</name>
</gene>
<dbReference type="EMBL" id="JTFC01000041">
    <property type="protein sequence ID" value="RUS53032.1"/>
    <property type="molecule type" value="Genomic_DNA"/>
</dbReference>
<name>A0A433RQH9_9BACL</name>
<accession>A0A433RQH9</accession>
<evidence type="ECO:0000313" key="3">
    <source>
        <dbReference type="Proteomes" id="UP000288623"/>
    </source>
</evidence>
<sequence>MMKIDPNGKLAQILGGALINAVSYIAKLIAKYGTKKFKKEICFKELGITMGRGALSGAIGLGLVSKLKKAGELSDIAGKFLSGHIAPAAYLVGNFGDFSKGSFSENQILSYFGKTESFI</sequence>
<dbReference type="RefSeq" id="WP_126991576.1">
    <property type="nucleotide sequence ID" value="NZ_JTFC01000041.1"/>
</dbReference>
<evidence type="ECO:0000313" key="2">
    <source>
        <dbReference type="EMBL" id="RUS53032.1"/>
    </source>
</evidence>
<feature type="transmembrane region" description="Helical" evidence="1">
    <location>
        <begin position="12"/>
        <end position="30"/>
    </location>
</feature>
<proteinExistence type="predicted"/>
<protein>
    <submittedName>
        <fullName evidence="2">Uncharacterized protein</fullName>
    </submittedName>
</protein>
<keyword evidence="1" id="KW-0812">Transmembrane</keyword>